<dbReference type="Proteomes" id="UP000001025">
    <property type="component" value="Chromosome"/>
</dbReference>
<proteinExistence type="predicted"/>
<dbReference type="STRING" id="243090.RB463"/>
<dbReference type="OrthoDB" id="4485826at2"/>
<dbReference type="RefSeq" id="WP_011117926.1">
    <property type="nucleotide sequence ID" value="NC_005027.1"/>
</dbReference>
<gene>
    <name evidence="1" type="ordered locus">RB463</name>
</gene>
<evidence type="ECO:0000313" key="1">
    <source>
        <dbReference type="EMBL" id="CAD71598.1"/>
    </source>
</evidence>
<protein>
    <submittedName>
        <fullName evidence="1">Uncharacterized protein</fullName>
    </submittedName>
</protein>
<sequence>MLMPRLSEADPAESAEGSIDPLGMYPIADALASRMVPGVRERQTLPRFLTTIAVSLSLCSVFDEDTVADDGVSEPWQVFEWYVVEGLARATSDPKLLRGLPGRDKADKAKAAGDCRSDVISREQELSIFTVSTERWPRKSGSKRRGDLVMPAMRCCWLGYPNQTMRARSTRCQFGKDAW</sequence>
<reference evidence="1 2" key="1">
    <citation type="journal article" date="2003" name="Proc. Natl. Acad. Sci. U.S.A.">
        <title>Complete genome sequence of the marine planctomycete Pirellula sp. strain 1.</title>
        <authorList>
            <person name="Gloeckner F.O."/>
            <person name="Kube M."/>
            <person name="Bauer M."/>
            <person name="Teeling H."/>
            <person name="Lombardot T."/>
            <person name="Ludwig W."/>
            <person name="Gade D."/>
            <person name="Beck A."/>
            <person name="Borzym K."/>
            <person name="Heitmann K."/>
            <person name="Rabus R."/>
            <person name="Schlesner H."/>
            <person name="Amann R."/>
            <person name="Reinhardt R."/>
        </authorList>
    </citation>
    <scope>NUCLEOTIDE SEQUENCE [LARGE SCALE GENOMIC DNA]</scope>
    <source>
        <strain evidence="2">DSM 10527 / NCIMB 13988 / SH1</strain>
    </source>
</reference>
<evidence type="ECO:0000313" key="2">
    <source>
        <dbReference type="Proteomes" id="UP000001025"/>
    </source>
</evidence>
<dbReference type="EnsemblBacteria" id="CAD71598">
    <property type="protein sequence ID" value="CAD71598"/>
    <property type="gene ID" value="RB463"/>
</dbReference>
<dbReference type="InParanoid" id="Q7UYP4"/>
<keyword evidence="2" id="KW-1185">Reference proteome</keyword>
<dbReference type="HOGENOM" id="CLU_1502320_0_0_0"/>
<dbReference type="AlphaFoldDB" id="Q7UYP4"/>
<organism evidence="1 2">
    <name type="scientific">Rhodopirellula baltica (strain DSM 10527 / NCIMB 13988 / SH1)</name>
    <dbReference type="NCBI Taxonomy" id="243090"/>
    <lineage>
        <taxon>Bacteria</taxon>
        <taxon>Pseudomonadati</taxon>
        <taxon>Planctomycetota</taxon>
        <taxon>Planctomycetia</taxon>
        <taxon>Pirellulales</taxon>
        <taxon>Pirellulaceae</taxon>
        <taxon>Rhodopirellula</taxon>
    </lineage>
</organism>
<dbReference type="KEGG" id="rba:RB463"/>
<dbReference type="EMBL" id="BX294133">
    <property type="protein sequence ID" value="CAD71598.1"/>
    <property type="molecule type" value="Genomic_DNA"/>
</dbReference>
<name>Q7UYP4_RHOBA</name>
<dbReference type="eggNOG" id="ENOG502ZKBC">
    <property type="taxonomic scope" value="Bacteria"/>
</dbReference>
<accession>Q7UYP4</accession>